<evidence type="ECO:0000259" key="2">
    <source>
        <dbReference type="Pfam" id="PF13185"/>
    </source>
</evidence>
<dbReference type="InterPro" id="IPR029016">
    <property type="entry name" value="GAF-like_dom_sf"/>
</dbReference>
<evidence type="ECO:0000256" key="1">
    <source>
        <dbReference type="ARBA" id="ARBA00038454"/>
    </source>
</evidence>
<organism evidence="3 4">
    <name type="scientific">Sandarakinorhabdus fusca</name>
    <dbReference type="NCBI Taxonomy" id="1439888"/>
    <lineage>
        <taxon>Bacteria</taxon>
        <taxon>Pseudomonadati</taxon>
        <taxon>Pseudomonadota</taxon>
        <taxon>Alphaproteobacteria</taxon>
        <taxon>Sphingomonadales</taxon>
        <taxon>Sphingosinicellaceae</taxon>
        <taxon>Sandarakinorhabdus</taxon>
    </lineage>
</organism>
<dbReference type="EMBL" id="WIOL01000009">
    <property type="protein sequence ID" value="MQT18637.1"/>
    <property type="molecule type" value="Genomic_DNA"/>
</dbReference>
<reference evidence="3 4" key="1">
    <citation type="submission" date="2019-09" db="EMBL/GenBank/DDBJ databases">
        <title>Polymorphobacter sp. isolated from a lake in China.</title>
        <authorList>
            <person name="Liu Z."/>
        </authorList>
    </citation>
    <scope>NUCLEOTIDE SEQUENCE [LARGE SCALE GENOMIC DNA]</scope>
    <source>
        <strain evidence="3 4">D40P</strain>
    </source>
</reference>
<dbReference type="PANTHER" id="PTHR21021:SF15">
    <property type="entry name" value="FREE METHIONINE-R-SULFOXIDE REDUCTASE"/>
    <property type="match status" value="1"/>
</dbReference>
<name>A0A7C9GQY9_9SPHN</name>
<feature type="domain" description="GAF" evidence="2">
    <location>
        <begin position="44"/>
        <end position="154"/>
    </location>
</feature>
<dbReference type="InterPro" id="IPR000614">
    <property type="entry name" value="FRMsr_CS"/>
</dbReference>
<dbReference type="Gene3D" id="3.30.450.40">
    <property type="match status" value="1"/>
</dbReference>
<dbReference type="PROSITE" id="PS01320">
    <property type="entry name" value="UPF0067"/>
    <property type="match status" value="1"/>
</dbReference>
<dbReference type="FunFam" id="3.30.450.40:FF:000008">
    <property type="entry name" value="GAF domain-containing proteins"/>
    <property type="match status" value="1"/>
</dbReference>
<accession>A0A7C9GQY9</accession>
<dbReference type="GO" id="GO:0033745">
    <property type="term" value="F:L-methionine-(R)-S-oxide reductase activity"/>
    <property type="evidence" value="ECO:0007669"/>
    <property type="project" value="TreeGrafter"/>
</dbReference>
<protein>
    <submittedName>
        <fullName evidence="3">GAF domain-containing protein</fullName>
    </submittedName>
</protein>
<dbReference type="Proteomes" id="UP000481327">
    <property type="component" value="Unassembled WGS sequence"/>
</dbReference>
<dbReference type="Pfam" id="PF13185">
    <property type="entry name" value="GAF_2"/>
    <property type="match status" value="1"/>
</dbReference>
<proteinExistence type="inferred from homology"/>
<comment type="similarity">
    <text evidence="1">Belongs to the free Met sulfoxide reductase family.</text>
</comment>
<dbReference type="OrthoDB" id="9796252at2"/>
<comment type="caution">
    <text evidence="3">The sequence shown here is derived from an EMBL/GenBank/DDBJ whole genome shotgun (WGS) entry which is preliminary data.</text>
</comment>
<dbReference type="InterPro" id="IPR051330">
    <property type="entry name" value="Phosphatase_reg/MetRdx"/>
</dbReference>
<dbReference type="GO" id="GO:0005829">
    <property type="term" value="C:cytosol"/>
    <property type="evidence" value="ECO:0007669"/>
    <property type="project" value="TreeGrafter"/>
</dbReference>
<dbReference type="SUPFAM" id="SSF55781">
    <property type="entry name" value="GAF domain-like"/>
    <property type="match status" value="1"/>
</dbReference>
<gene>
    <name evidence="3" type="ORF">F3168_15395</name>
</gene>
<dbReference type="PANTHER" id="PTHR21021">
    <property type="entry name" value="GAF/PUTATIVE CYTOSKELETAL PROTEIN"/>
    <property type="match status" value="1"/>
</dbReference>
<evidence type="ECO:0000313" key="3">
    <source>
        <dbReference type="EMBL" id="MQT18637.1"/>
    </source>
</evidence>
<dbReference type="InterPro" id="IPR003018">
    <property type="entry name" value="GAF"/>
</dbReference>
<evidence type="ECO:0000313" key="4">
    <source>
        <dbReference type="Proteomes" id="UP000481327"/>
    </source>
</evidence>
<dbReference type="RefSeq" id="WP_152579113.1">
    <property type="nucleotide sequence ID" value="NZ_JAATJI010000001.1"/>
</dbReference>
<dbReference type="AlphaFoldDB" id="A0A7C9GQY9"/>
<keyword evidence="4" id="KW-1185">Reference proteome</keyword>
<sequence length="161" mass="16645">MSFTAQPLAADKAEAYRDLAQQLTALIGDERDAIANAANTAALLFDLLPDLNWAGFYFLKDGELVLGPFQGKPACIRIAIGKGVCGAAAATRTSQVVADVHAFPGHIACDAASASELVVPLLHGDTLLGVLDLDSPVAGRFDDADRAGIEAVAAIWVKASA</sequence>